<dbReference type="GO" id="GO:0005737">
    <property type="term" value="C:cytoplasm"/>
    <property type="evidence" value="ECO:0007669"/>
    <property type="project" value="TreeGrafter"/>
</dbReference>
<dbReference type="SUPFAM" id="SSF51905">
    <property type="entry name" value="FAD/NAD(P)-binding domain"/>
    <property type="match status" value="1"/>
</dbReference>
<evidence type="ECO:0000313" key="3">
    <source>
        <dbReference type="EMBL" id="PPL16583.1"/>
    </source>
</evidence>
<dbReference type="Pfam" id="PF01266">
    <property type="entry name" value="DAO"/>
    <property type="match status" value="1"/>
</dbReference>
<dbReference type="GO" id="GO:0016491">
    <property type="term" value="F:oxidoreductase activity"/>
    <property type="evidence" value="ECO:0007669"/>
    <property type="project" value="UniProtKB-KW"/>
</dbReference>
<feature type="domain" description="FAD dependent oxidoreductase" evidence="2">
    <location>
        <begin position="3"/>
        <end position="392"/>
    </location>
</feature>
<name>A0A2P5TMB8_9GAMM</name>
<evidence type="ECO:0000256" key="1">
    <source>
        <dbReference type="ARBA" id="ARBA00023002"/>
    </source>
</evidence>
<dbReference type="EMBL" id="MPZM01000014">
    <property type="protein sequence ID" value="PPL16583.1"/>
    <property type="molecule type" value="Genomic_DNA"/>
</dbReference>
<comment type="caution">
    <text evidence="3">The sequence shown here is derived from an EMBL/GenBank/DDBJ whole genome shotgun (WGS) entry which is preliminary data.</text>
</comment>
<dbReference type="InterPro" id="IPR036188">
    <property type="entry name" value="FAD/NAD-bd_sf"/>
</dbReference>
<dbReference type="AlphaFoldDB" id="A0A2P5TMB8"/>
<keyword evidence="1" id="KW-0560">Oxidoreductase</keyword>
<evidence type="ECO:0000313" key="4">
    <source>
        <dbReference type="Proteomes" id="UP000242231"/>
    </source>
</evidence>
<keyword evidence="4" id="KW-1185">Reference proteome</keyword>
<sequence length="412" mass="44771">MKHVIVVGAGIVGLSVSKTLLDKGYRVTLLDESQPGSGTSSGNAGLIANYATTPLSNPDSLRSMFKEIIRSKRALSIAPHYLPELTSFGRAFLHAIGKGPFTENKRTLVELVARGTLLQQQLLKSLGSDEVYQTRGCLQVYRQAAAMGPQLAKLAAAKQRDGVQCEALDREALLKLEPGLNPQGLEGGLWYPDTWSLRHPRQLCTQLHEQLLEQGLDYHPLSVDTLRQSGDKVLVRAGEQELVADAVVLCAGMGNQQLLAPLGVKLPVVSERGYHLMLDDPDLVLNRPVGWLAHYFYATPMDNGIRIAGTTQFAQPAASEAKDRYRHMQEWASTLFGRPVSVASRWMGVRHSTPDSLPVIGPLPDNKRVILAFGHGHLGMTLAAVTGQLVADCLAGRQPDELATALSPARFL</sequence>
<dbReference type="InterPro" id="IPR006076">
    <property type="entry name" value="FAD-dep_OxRdtase"/>
</dbReference>
<dbReference type="Gene3D" id="3.30.9.10">
    <property type="entry name" value="D-Amino Acid Oxidase, subunit A, domain 2"/>
    <property type="match status" value="1"/>
</dbReference>
<organism evidence="3 4">
    <name type="scientific">Oceanisphaera arctica</name>
    <dbReference type="NCBI Taxonomy" id="641510"/>
    <lineage>
        <taxon>Bacteria</taxon>
        <taxon>Pseudomonadati</taxon>
        <taxon>Pseudomonadota</taxon>
        <taxon>Gammaproteobacteria</taxon>
        <taxon>Aeromonadales</taxon>
        <taxon>Aeromonadaceae</taxon>
        <taxon>Oceanisphaera</taxon>
    </lineage>
</organism>
<dbReference type="RefSeq" id="WP_104486345.1">
    <property type="nucleotide sequence ID" value="NZ_BMYB01000005.1"/>
</dbReference>
<accession>A0A2P5TMB8</accession>
<dbReference type="OrthoDB" id="9805337at2"/>
<evidence type="ECO:0000259" key="2">
    <source>
        <dbReference type="Pfam" id="PF01266"/>
    </source>
</evidence>
<dbReference type="SUPFAM" id="SSF54373">
    <property type="entry name" value="FAD-linked reductases, C-terminal domain"/>
    <property type="match status" value="1"/>
</dbReference>
<dbReference type="Proteomes" id="UP000242231">
    <property type="component" value="Unassembled WGS sequence"/>
</dbReference>
<reference evidence="4" key="1">
    <citation type="submission" date="2016-11" db="EMBL/GenBank/DDBJ databases">
        <authorList>
            <person name="Sisinthy S."/>
            <person name="Ara S."/>
            <person name="Gundlapally S.R."/>
        </authorList>
    </citation>
    <scope>NUCLEOTIDE SEQUENCE [LARGE SCALE GENOMIC DNA]</scope>
    <source>
        <strain evidence="4">V1-41</strain>
    </source>
</reference>
<dbReference type="PANTHER" id="PTHR13847">
    <property type="entry name" value="SARCOSINE DEHYDROGENASE-RELATED"/>
    <property type="match status" value="1"/>
</dbReference>
<proteinExistence type="predicted"/>
<gene>
    <name evidence="3" type="ORF">UN63_08480</name>
</gene>
<dbReference type="Gene3D" id="3.50.50.60">
    <property type="entry name" value="FAD/NAD(P)-binding domain"/>
    <property type="match status" value="1"/>
</dbReference>
<protein>
    <recommendedName>
        <fullName evidence="2">FAD dependent oxidoreductase domain-containing protein</fullName>
    </recommendedName>
</protein>
<dbReference type="PRINTS" id="PR00411">
    <property type="entry name" value="PNDRDTASEI"/>
</dbReference>
<dbReference type="PANTHER" id="PTHR13847:SF289">
    <property type="entry name" value="GLYCINE OXIDASE"/>
    <property type="match status" value="1"/>
</dbReference>